<sequence>MFASPLLRFGFFIFLSVGCSQTKNQLPVFSQNLECSQEELPLFIQPTRDIEDGNRLEIIYCNRRETPSGKKIELSLVFQDERHPSFWKDGIYRIYRGFQYGRHKDIESIRLHFSKTGELSTVHLKNVYSGEQRFAEDPVRHFDSVLKSEQLMKEDRKPVLFINTWNHMFSEKDLNPELSKKKLDSVELRTGSRDDLDAFYSGK</sequence>
<dbReference type="AlphaFoldDB" id="N1WFK1"/>
<dbReference type="STRING" id="1218598.LEP1GSC060_0112"/>
<proteinExistence type="predicted"/>
<accession>N1WFK1</accession>
<dbReference type="OrthoDB" id="337481at2"/>
<dbReference type="Proteomes" id="UP000012313">
    <property type="component" value="Unassembled WGS sequence"/>
</dbReference>
<evidence type="ECO:0000313" key="2">
    <source>
        <dbReference type="Proteomes" id="UP000012313"/>
    </source>
</evidence>
<gene>
    <name evidence="1" type="ORF">LEP1GSC060_0112</name>
</gene>
<dbReference type="EMBL" id="AOHC02000059">
    <property type="protein sequence ID" value="EMY75919.1"/>
    <property type="molecule type" value="Genomic_DNA"/>
</dbReference>
<reference evidence="1" key="1">
    <citation type="submission" date="2013-03" db="EMBL/GenBank/DDBJ databases">
        <authorList>
            <person name="Harkins D.M."/>
            <person name="Durkin A.S."/>
            <person name="Brinkac L.M."/>
            <person name="Haft D.H."/>
            <person name="Selengut J.D."/>
            <person name="Sanka R."/>
            <person name="DePew J."/>
            <person name="Purushe J."/>
            <person name="Hartskeerl R.A."/>
            <person name="Ahmed A."/>
            <person name="van der Linden H."/>
            <person name="Goris M.G.A."/>
            <person name="Vinetz J.M."/>
            <person name="Sutton G.G."/>
            <person name="Nierman W.C."/>
            <person name="Fouts D.E."/>
        </authorList>
    </citation>
    <scope>NUCLEOTIDE SEQUENCE [LARGE SCALE GENOMIC DNA]</scope>
    <source>
        <strain evidence="1">ICFT</strain>
    </source>
</reference>
<protein>
    <submittedName>
        <fullName evidence="1">Uncharacterized protein</fullName>
    </submittedName>
</protein>
<comment type="caution">
    <text evidence="1">The sequence shown here is derived from an EMBL/GenBank/DDBJ whole genome shotgun (WGS) entry which is preliminary data.</text>
</comment>
<organism evidence="1 2">
    <name type="scientific">Leptospira weilii serovar Ranarum str. ICFT</name>
    <dbReference type="NCBI Taxonomy" id="1218598"/>
    <lineage>
        <taxon>Bacteria</taxon>
        <taxon>Pseudomonadati</taxon>
        <taxon>Spirochaetota</taxon>
        <taxon>Spirochaetia</taxon>
        <taxon>Leptospirales</taxon>
        <taxon>Leptospiraceae</taxon>
        <taxon>Leptospira</taxon>
    </lineage>
</organism>
<name>N1WFK1_9LEPT</name>
<dbReference type="RefSeq" id="WP_003011240.1">
    <property type="nucleotide sequence ID" value="NZ_AOHC02000059.1"/>
</dbReference>
<keyword evidence="2" id="KW-1185">Reference proteome</keyword>
<evidence type="ECO:0000313" key="1">
    <source>
        <dbReference type="EMBL" id="EMY75919.1"/>
    </source>
</evidence>
<dbReference type="NCBIfam" id="NF047489">
    <property type="entry name" value="adhesinLsa23"/>
    <property type="match status" value="1"/>
</dbReference>